<feature type="compositionally biased region" description="Polar residues" evidence="1">
    <location>
        <begin position="54"/>
        <end position="65"/>
    </location>
</feature>
<sequence length="74" mass="8444">MSKSLLRQNRQGISLEPFGQRIFRCGSQLHLLQHQTRPKKKICRLHSLTAGLSNLTSSEQMAETQQGRKQEEAP</sequence>
<accession>A0AAN9VS17</accession>
<organism evidence="2 3">
    <name type="scientific">Gryllus longicercus</name>
    <dbReference type="NCBI Taxonomy" id="2509291"/>
    <lineage>
        <taxon>Eukaryota</taxon>
        <taxon>Metazoa</taxon>
        <taxon>Ecdysozoa</taxon>
        <taxon>Arthropoda</taxon>
        <taxon>Hexapoda</taxon>
        <taxon>Insecta</taxon>
        <taxon>Pterygota</taxon>
        <taxon>Neoptera</taxon>
        <taxon>Polyneoptera</taxon>
        <taxon>Orthoptera</taxon>
        <taxon>Ensifera</taxon>
        <taxon>Gryllidea</taxon>
        <taxon>Grylloidea</taxon>
        <taxon>Gryllidae</taxon>
        <taxon>Gryllinae</taxon>
        <taxon>Gryllus</taxon>
    </lineage>
</organism>
<gene>
    <name evidence="2" type="ORF">R5R35_006472</name>
</gene>
<dbReference type="EMBL" id="JAZDUA010000243">
    <property type="protein sequence ID" value="KAK7863049.1"/>
    <property type="molecule type" value="Genomic_DNA"/>
</dbReference>
<dbReference type="Proteomes" id="UP001378592">
    <property type="component" value="Unassembled WGS sequence"/>
</dbReference>
<reference evidence="2 3" key="1">
    <citation type="submission" date="2024-03" db="EMBL/GenBank/DDBJ databases">
        <title>The genome assembly and annotation of the cricket Gryllus longicercus Weissman &amp; Gray.</title>
        <authorList>
            <person name="Szrajer S."/>
            <person name="Gray D."/>
            <person name="Ylla G."/>
        </authorList>
    </citation>
    <scope>NUCLEOTIDE SEQUENCE [LARGE SCALE GENOMIC DNA]</scope>
    <source>
        <strain evidence="2">DAG 2021-001</strain>
        <tissue evidence="2">Whole body minus gut</tissue>
    </source>
</reference>
<dbReference type="AlphaFoldDB" id="A0AAN9VS17"/>
<evidence type="ECO:0000313" key="2">
    <source>
        <dbReference type="EMBL" id="KAK7863049.1"/>
    </source>
</evidence>
<evidence type="ECO:0000256" key="1">
    <source>
        <dbReference type="SAM" id="MobiDB-lite"/>
    </source>
</evidence>
<feature type="region of interest" description="Disordered" evidence="1">
    <location>
        <begin position="54"/>
        <end position="74"/>
    </location>
</feature>
<comment type="caution">
    <text evidence="2">The sequence shown here is derived from an EMBL/GenBank/DDBJ whole genome shotgun (WGS) entry which is preliminary data.</text>
</comment>
<keyword evidence="3" id="KW-1185">Reference proteome</keyword>
<proteinExistence type="predicted"/>
<protein>
    <submittedName>
        <fullName evidence="2">Uncharacterized protein</fullName>
    </submittedName>
</protein>
<name>A0AAN9VS17_9ORTH</name>
<evidence type="ECO:0000313" key="3">
    <source>
        <dbReference type="Proteomes" id="UP001378592"/>
    </source>
</evidence>